<evidence type="ECO:0000313" key="2">
    <source>
        <dbReference type="Proteomes" id="UP000007718"/>
    </source>
</evidence>
<proteinExistence type="predicted"/>
<sequence length="179" mass="19896">MGGGFSFAPVLTGFFYSVAMRLRSGLLLMTLTVFNQAHALAGSAANVAFVQRQIAAGAYAQRTLTVRDVCSGRQDTRTFWQDGRGTVRRFRQVTRYGAVDQRSELNFWFDWAGRRDRVTQSVWKAGRRVRLLQLDYDDSGAVAEASATPPLSRSAILQALPADHLQYIWASREAALGCE</sequence>
<reference evidence="2" key="1">
    <citation type="submission" date="2011-02" db="EMBL/GenBank/DDBJ databases">
        <title>The complete sequence of chromosome of Deinococcus proteolyticus DSM 20540.</title>
        <authorList>
            <consortium name="US DOE Joint Genome Institute (JGI-PGF)"/>
            <person name="Lucas S."/>
            <person name="Copeland A."/>
            <person name="Lapidus A."/>
            <person name="Bruce D."/>
            <person name="Goodwin L."/>
            <person name="Pitluck S."/>
            <person name="Kyrpides N."/>
            <person name="Mavromatis K."/>
            <person name="Pagani I."/>
            <person name="Ivanova N."/>
            <person name="Ovchinnikova G."/>
            <person name="Zeytun A."/>
            <person name="Detter J.C."/>
            <person name="Han C."/>
            <person name="Land M."/>
            <person name="Hauser L."/>
            <person name="Markowitz V."/>
            <person name="Cheng J.-F."/>
            <person name="Hugenholtz P."/>
            <person name="Woyke T."/>
            <person name="Wu D."/>
            <person name="Pukall R."/>
            <person name="Steenblock K."/>
            <person name="Brambilla E."/>
            <person name="Klenk H.-P."/>
            <person name="Eisen J.A."/>
        </authorList>
    </citation>
    <scope>NUCLEOTIDE SEQUENCE [LARGE SCALE GENOMIC DNA]</scope>
    <source>
        <strain evidence="2">ATCC 35074 / DSM 20540 / JCM 6276 / NBRC 101906 / NCIMB 13154 / VKM Ac-1939 / CCM 2703 / MRP</strain>
    </source>
</reference>
<keyword evidence="2" id="KW-1185">Reference proteome</keyword>
<dbReference type="KEGG" id="dpt:Deipr_1514"/>
<name>F0RK06_DEIPM</name>
<dbReference type="EMBL" id="CP002536">
    <property type="protein sequence ID" value="ADY26652.1"/>
    <property type="molecule type" value="Genomic_DNA"/>
</dbReference>
<dbReference type="Proteomes" id="UP000007718">
    <property type="component" value="Chromosome"/>
</dbReference>
<evidence type="ECO:0000313" key="1">
    <source>
        <dbReference type="EMBL" id="ADY26652.1"/>
    </source>
</evidence>
<dbReference type="AlphaFoldDB" id="F0RK06"/>
<organism evidence="1 2">
    <name type="scientific">Deinococcus proteolyticus (strain ATCC 35074 / DSM 20540 / JCM 6276 / NBRC 101906 / NCIMB 13154 / VKM Ac-1939 / CCM 2703 / MRP)</name>
    <dbReference type="NCBI Taxonomy" id="693977"/>
    <lineage>
        <taxon>Bacteria</taxon>
        <taxon>Thermotogati</taxon>
        <taxon>Deinococcota</taxon>
        <taxon>Deinococci</taxon>
        <taxon>Deinococcales</taxon>
        <taxon>Deinococcaceae</taxon>
        <taxon>Deinococcus</taxon>
    </lineage>
</organism>
<accession>F0RK06</accession>
<dbReference type="HOGENOM" id="CLU_1501150_0_0_0"/>
<protein>
    <submittedName>
        <fullName evidence="1">Uncharacterized protein</fullName>
    </submittedName>
</protein>
<reference evidence="1 2" key="2">
    <citation type="journal article" date="2012" name="Stand. Genomic Sci.">
        <title>Complete genome sequence of the orange-red pigmented, radioresistant Deinococcus proteolyticus type strain (MRP(T)).</title>
        <authorList>
            <person name="Copeland A."/>
            <person name="Zeytun A."/>
            <person name="Yassawong M."/>
            <person name="Nolan M."/>
            <person name="Lucas S."/>
            <person name="Hammon N."/>
            <person name="Deshpande S."/>
            <person name="Cheng J.F."/>
            <person name="Han C."/>
            <person name="Tapia R."/>
            <person name="Goodwin L.A."/>
            <person name="Pitluck S."/>
            <person name="Mavromatis K."/>
            <person name="Liolios K."/>
            <person name="Pagani I."/>
            <person name="Ivanova N."/>
            <person name="Mikhailova N."/>
            <person name="Pati A."/>
            <person name="Chen A."/>
            <person name="Palaniappan K."/>
            <person name="Land M."/>
            <person name="Hauser L."/>
            <person name="Jeffries C.D."/>
            <person name="Brambilla E.M."/>
            <person name="Rohde M."/>
            <person name="Sikorski J."/>
            <person name="Pukall R."/>
            <person name="Goker M."/>
            <person name="Detter J.C."/>
            <person name="Woyke T."/>
            <person name="Bristow J."/>
            <person name="Eisen J.A."/>
            <person name="Markowitz V."/>
            <person name="Hugenholtz P."/>
            <person name="Kyrpides N.C."/>
            <person name="Klenk H.P."/>
            <person name="Lapidus A."/>
        </authorList>
    </citation>
    <scope>NUCLEOTIDE SEQUENCE [LARGE SCALE GENOMIC DNA]</scope>
    <source>
        <strain evidence="2">ATCC 35074 / DSM 20540 / JCM 6276 / NBRC 101906 / NCIMB 13154 / VKM Ac-1939 / CCM 2703 / MRP</strain>
    </source>
</reference>
<gene>
    <name evidence="1" type="ordered locus">Deipr_1514</name>
</gene>